<gene>
    <name evidence="2" type="ORF">AFUS01_LOCUS4585</name>
</gene>
<sequence length="347" mass="38661">MGDYNLPETYIPSFHGDLGSHPYIKTLEYRKLGKTNLRVSQISYGTGFLGNYYGDYNRSEAIDTIQEGLRFGINYIDSSPWYGSSEEVLGEALKTVPRGAYYIGTKAGRNFTPGWDGRFDFSASGILKSVERSLERLGVEYLDVIQIHDIEFALDPSQIVRETLPALESVVRAGKAKFIGITTYDVNCLKSVAEQAQVDTILSYCRYNLHDTSLTDFVPFFKEKNIGIINASPIAMGLLTDAGPPNWHPASPQTKVLARKAAELAKQRGTSIDEISLTFSLKPKEPAIATTLVGMPTRAILKENMDVVTKSVTSKDEALFQEFRQFFGNQNLHWEGVEVDAYKKVVL</sequence>
<reference evidence="2" key="1">
    <citation type="submission" date="2021-06" db="EMBL/GenBank/DDBJ databases">
        <authorList>
            <person name="Hodson N. C."/>
            <person name="Mongue J. A."/>
            <person name="Jaron S. K."/>
        </authorList>
    </citation>
    <scope>NUCLEOTIDE SEQUENCE</scope>
</reference>
<dbReference type="CDD" id="cd19163">
    <property type="entry name" value="AKR_galDH"/>
    <property type="match status" value="1"/>
</dbReference>
<evidence type="ECO:0000259" key="1">
    <source>
        <dbReference type="Pfam" id="PF00248"/>
    </source>
</evidence>
<dbReference type="PANTHER" id="PTHR42686">
    <property type="entry name" value="GH17980P-RELATED"/>
    <property type="match status" value="1"/>
</dbReference>
<accession>A0A8J2JIZ9</accession>
<feature type="domain" description="NADP-dependent oxidoreductase" evidence="1">
    <location>
        <begin position="42"/>
        <end position="317"/>
    </location>
</feature>
<comment type="caution">
    <text evidence="2">The sequence shown here is derived from an EMBL/GenBank/DDBJ whole genome shotgun (WGS) entry which is preliminary data.</text>
</comment>
<dbReference type="InterPro" id="IPR020471">
    <property type="entry name" value="AKR"/>
</dbReference>
<protein>
    <recommendedName>
        <fullName evidence="1">NADP-dependent oxidoreductase domain-containing protein</fullName>
    </recommendedName>
</protein>
<dbReference type="GO" id="GO:0010349">
    <property type="term" value="F:L-galactose dehydrogenase activity"/>
    <property type="evidence" value="ECO:0007669"/>
    <property type="project" value="InterPro"/>
</dbReference>
<dbReference type="GO" id="GO:0005829">
    <property type="term" value="C:cytosol"/>
    <property type="evidence" value="ECO:0007669"/>
    <property type="project" value="TreeGrafter"/>
</dbReference>
<dbReference type="EMBL" id="CAJVCH010028622">
    <property type="protein sequence ID" value="CAG7704509.1"/>
    <property type="molecule type" value="Genomic_DNA"/>
</dbReference>
<proteinExistence type="predicted"/>
<name>A0A8J2JIZ9_9HEXA</name>
<dbReference type="Pfam" id="PF00248">
    <property type="entry name" value="Aldo_ket_red"/>
    <property type="match status" value="1"/>
</dbReference>
<dbReference type="AlphaFoldDB" id="A0A8J2JIZ9"/>
<evidence type="ECO:0000313" key="2">
    <source>
        <dbReference type="EMBL" id="CAG7704509.1"/>
    </source>
</evidence>
<dbReference type="PANTHER" id="PTHR42686:SF1">
    <property type="entry name" value="GH17980P-RELATED"/>
    <property type="match status" value="1"/>
</dbReference>
<keyword evidence="3" id="KW-1185">Reference proteome</keyword>
<evidence type="ECO:0000313" key="3">
    <source>
        <dbReference type="Proteomes" id="UP000708208"/>
    </source>
</evidence>
<dbReference type="OrthoDB" id="48988at2759"/>
<dbReference type="Proteomes" id="UP000708208">
    <property type="component" value="Unassembled WGS sequence"/>
</dbReference>
<dbReference type="InterPro" id="IPR023210">
    <property type="entry name" value="NADP_OxRdtase_dom"/>
</dbReference>
<dbReference type="InterPro" id="IPR044479">
    <property type="entry name" value="LGALDH-like"/>
</dbReference>
<organism evidence="2 3">
    <name type="scientific">Allacma fusca</name>
    <dbReference type="NCBI Taxonomy" id="39272"/>
    <lineage>
        <taxon>Eukaryota</taxon>
        <taxon>Metazoa</taxon>
        <taxon>Ecdysozoa</taxon>
        <taxon>Arthropoda</taxon>
        <taxon>Hexapoda</taxon>
        <taxon>Collembola</taxon>
        <taxon>Symphypleona</taxon>
        <taxon>Sminthuridae</taxon>
        <taxon>Allacma</taxon>
    </lineage>
</organism>